<evidence type="ECO:0000313" key="2">
    <source>
        <dbReference type="EMBL" id="VTP05081.1"/>
    </source>
</evidence>
<feature type="domain" description="HTH cro/C1-type" evidence="1">
    <location>
        <begin position="22"/>
        <end position="79"/>
    </location>
</feature>
<dbReference type="SUPFAM" id="SSF47413">
    <property type="entry name" value="lambda repressor-like DNA-binding domains"/>
    <property type="match status" value="1"/>
</dbReference>
<name>A0A653F7G6_MYCKA</name>
<dbReference type="RefSeq" id="WP_063477077.1">
    <property type="nucleotide sequence ID" value="NZ_CP019886.1"/>
</dbReference>
<organism evidence="2">
    <name type="scientific">Mycobacterium kansasii</name>
    <dbReference type="NCBI Taxonomy" id="1768"/>
    <lineage>
        <taxon>Bacteria</taxon>
        <taxon>Bacillati</taxon>
        <taxon>Actinomycetota</taxon>
        <taxon>Actinomycetes</taxon>
        <taxon>Mycobacteriales</taxon>
        <taxon>Mycobacteriaceae</taxon>
        <taxon>Mycobacterium</taxon>
    </lineage>
</organism>
<dbReference type="Gene3D" id="1.10.260.40">
    <property type="entry name" value="lambda repressor-like DNA-binding domains"/>
    <property type="match status" value="1"/>
</dbReference>
<dbReference type="EMBL" id="LR589383">
    <property type="protein sequence ID" value="VTP05081.1"/>
    <property type="molecule type" value="Genomic_DNA"/>
</dbReference>
<dbReference type="GO" id="GO:0003677">
    <property type="term" value="F:DNA binding"/>
    <property type="evidence" value="ECO:0007669"/>
    <property type="project" value="InterPro"/>
</dbReference>
<proteinExistence type="predicted"/>
<protein>
    <submittedName>
        <fullName evidence="2">Helix-turn-helix</fullName>
    </submittedName>
</protein>
<dbReference type="CDD" id="cd00093">
    <property type="entry name" value="HTH_XRE"/>
    <property type="match status" value="1"/>
</dbReference>
<dbReference type="AlphaFoldDB" id="A0A653F7G6"/>
<dbReference type="InterPro" id="IPR001387">
    <property type="entry name" value="Cro/C1-type_HTH"/>
</dbReference>
<reference evidence="2" key="1">
    <citation type="submission" date="2019-05" db="EMBL/GenBank/DDBJ databases">
        <authorList>
            <person name="Naeem R."/>
            <person name="Antony C."/>
            <person name="Guan Q."/>
        </authorList>
    </citation>
    <scope>NUCLEOTIDE SEQUENCE</scope>
    <source>
        <strain evidence="2">3</strain>
    </source>
</reference>
<dbReference type="Pfam" id="PF01381">
    <property type="entry name" value="HTH_3"/>
    <property type="match status" value="1"/>
</dbReference>
<evidence type="ECO:0000259" key="1">
    <source>
        <dbReference type="PROSITE" id="PS50943"/>
    </source>
</evidence>
<accession>A0A653F7G6</accession>
<dbReference type="SMART" id="SM00530">
    <property type="entry name" value="HTH_XRE"/>
    <property type="match status" value="1"/>
</dbReference>
<dbReference type="PROSITE" id="PS50943">
    <property type="entry name" value="HTH_CROC1"/>
    <property type="match status" value="1"/>
</dbReference>
<dbReference type="InterPro" id="IPR010982">
    <property type="entry name" value="Lambda_DNA-bd_dom_sf"/>
</dbReference>
<sequence>MTNPSDATAWMKELSQRIALQVRTTRDKQGLSAAELAERTNGAITRDTIANIESRKQRPINVAELIILAKALGVPPLSLIYPYLVDSPVDDAPGMSATNGEAALAFCGYLETDDDTDLLPLFRLHDAREWYRDDSSPEARQSLKSAVRAAKSRGWTVSS</sequence>
<gene>
    <name evidence="2" type="ORF">BIN_B_04923</name>
</gene>